<evidence type="ECO:0000256" key="7">
    <source>
        <dbReference type="ARBA" id="ARBA00022946"/>
    </source>
</evidence>
<dbReference type="AlphaFoldDB" id="A0A318ZPW2"/>
<dbReference type="InterPro" id="IPR050699">
    <property type="entry name" value="RNA-DNA_Helicase"/>
</dbReference>
<dbReference type="Pfam" id="PF00271">
    <property type="entry name" value="Helicase_C"/>
    <property type="match status" value="1"/>
</dbReference>
<dbReference type="FunFam" id="3.40.50.300:FF:000957">
    <property type="entry name" value="ATP-dependent RNA helicase SUV3L, mitochondrial"/>
    <property type="match status" value="1"/>
</dbReference>
<dbReference type="Pfam" id="PF12513">
    <property type="entry name" value="SUV3_C"/>
    <property type="match status" value="1"/>
</dbReference>
<keyword evidence="8" id="KW-0496">Mitochondrion</keyword>
<feature type="compositionally biased region" description="Polar residues" evidence="10">
    <location>
        <begin position="610"/>
        <end position="624"/>
    </location>
</feature>
<sequence length="688" mass="77237">MLAASKLEDRTNFGPAQGLLRRLQVALQQAYSNYGIRGLRDELEFQMYSEDITAEFGTPNEEMQKIIADLRRPTEAYPQARAMQRTIHLHVGPTNSGKTYHALKRLESSKNGFYAGPLRLLAQEVYQRFTSAGISCSLITGDEVKIHQGAEPAGIVSNTVEMISIGQPYEVGIIDEIQMISDTRRGWAWTRAFLGARAKELHLCGELRVVPLIRELAALCGDKLEVHRYERLNELKVATKSLRGDLNNLQKGDCVVSFSRVGIHALKAEIEKTTGKRAAIVYGSLPAEIRTQQARLFNDPNNDYDFLVASDAIGMGLNLSCKRIIFETVIKRVPAGLVRLTVPEIRQIGGRAGRYRPATQHRGASKDDGKENVGWVTSLEEVDLPYIKQAFENEPPALVAAGLHAPDAVFQKFAAYYPSNTPLEYLIKRIYAVARVHPLFFLCDPRNQLENATIIDSVEGLRIPDQLTLMAAPMYVKDIIGRDAAVDFALGVAQNSDGHLLSFPSLNLEILEQEVSASKEYTTELESLHKSIVLYLWLSYRFGGIFTDRTLATHVKELLEERMVRALTEFSANKKLRKDSSLRRQLALEKQSAELQQLLAETTATTYGSDITSLDSSEQDSSFQGDDLLEEPVLEDPEDEANLEESAQDEQVQEEPFWDKRVQDEHVQDERVHEDQEQGKRRTQKGPH</sequence>
<gene>
    <name evidence="12" type="ORF">BP01DRAFT_286848</name>
</gene>
<dbReference type="STRING" id="1450539.A0A318ZPW2"/>
<feature type="compositionally biased region" description="Basic and acidic residues" evidence="10">
    <location>
        <begin position="657"/>
        <end position="680"/>
    </location>
</feature>
<protein>
    <recommendedName>
        <fullName evidence="2">RNA helicase</fullName>
        <ecNumber evidence="2">3.6.4.13</ecNumber>
    </recommendedName>
</protein>
<dbReference type="InterPro" id="IPR055206">
    <property type="entry name" value="DEXQc_SUV3"/>
</dbReference>
<evidence type="ECO:0000313" key="12">
    <source>
        <dbReference type="EMBL" id="PYH49639.1"/>
    </source>
</evidence>
<dbReference type="SUPFAM" id="SSF52540">
    <property type="entry name" value="P-loop containing nucleoside triphosphate hydrolases"/>
    <property type="match status" value="1"/>
</dbReference>
<dbReference type="Gene3D" id="3.40.50.300">
    <property type="entry name" value="P-loop containing nucleotide triphosphate hydrolases"/>
    <property type="match status" value="2"/>
</dbReference>
<evidence type="ECO:0000256" key="1">
    <source>
        <dbReference type="ARBA" id="ARBA00004173"/>
    </source>
</evidence>
<keyword evidence="7" id="KW-0809">Transit peptide</keyword>
<evidence type="ECO:0000313" key="13">
    <source>
        <dbReference type="Proteomes" id="UP000248349"/>
    </source>
</evidence>
<dbReference type="Proteomes" id="UP000248349">
    <property type="component" value="Unassembled WGS sequence"/>
</dbReference>
<evidence type="ECO:0000256" key="5">
    <source>
        <dbReference type="ARBA" id="ARBA00022806"/>
    </source>
</evidence>
<dbReference type="SMART" id="SM00490">
    <property type="entry name" value="HELICc"/>
    <property type="match status" value="1"/>
</dbReference>
<reference evidence="12 13" key="1">
    <citation type="submission" date="2016-12" db="EMBL/GenBank/DDBJ databases">
        <title>The genomes of Aspergillus section Nigri reveals drivers in fungal speciation.</title>
        <authorList>
            <consortium name="DOE Joint Genome Institute"/>
            <person name="Vesth T.C."/>
            <person name="Nybo J."/>
            <person name="Theobald S."/>
            <person name="Brandl J."/>
            <person name="Frisvad J.C."/>
            <person name="Nielsen K.F."/>
            <person name="Lyhne E.K."/>
            <person name="Kogle M.E."/>
            <person name="Kuo A."/>
            <person name="Riley R."/>
            <person name="Clum A."/>
            <person name="Nolan M."/>
            <person name="Lipzen A."/>
            <person name="Salamov A."/>
            <person name="Henrissat B."/>
            <person name="Wiebenga A."/>
            <person name="De Vries R.P."/>
            <person name="Grigoriev I.V."/>
            <person name="Mortensen U.H."/>
            <person name="Andersen M.R."/>
            <person name="Baker S.E."/>
        </authorList>
    </citation>
    <scope>NUCLEOTIDE SEQUENCE [LARGE SCALE GENOMIC DNA]</scope>
    <source>
        <strain evidence="12 13">JOP 1030-1</strain>
    </source>
</reference>
<keyword evidence="4" id="KW-0378">Hydrolase</keyword>
<evidence type="ECO:0000256" key="10">
    <source>
        <dbReference type="SAM" id="MobiDB-lite"/>
    </source>
</evidence>
<dbReference type="FunFam" id="3.40.50.300:FF:000269">
    <property type="entry name" value="ATP-dependent RNA helicase SUPV3L1, mitochondrial"/>
    <property type="match status" value="1"/>
</dbReference>
<dbReference type="GO" id="GO:0016787">
    <property type="term" value="F:hydrolase activity"/>
    <property type="evidence" value="ECO:0007669"/>
    <property type="project" value="UniProtKB-KW"/>
</dbReference>
<dbReference type="PANTHER" id="PTHR12131">
    <property type="entry name" value="ATP-DEPENDENT RNA AND DNA HELICASE"/>
    <property type="match status" value="1"/>
</dbReference>
<dbReference type="GO" id="GO:0003724">
    <property type="term" value="F:RNA helicase activity"/>
    <property type="evidence" value="ECO:0007669"/>
    <property type="project" value="UniProtKB-EC"/>
</dbReference>
<comment type="subcellular location">
    <subcellularLocation>
        <location evidence="1">Mitochondrion</location>
    </subcellularLocation>
</comment>
<evidence type="ECO:0000256" key="9">
    <source>
        <dbReference type="ARBA" id="ARBA00047984"/>
    </source>
</evidence>
<keyword evidence="5" id="KW-0347">Helicase</keyword>
<evidence type="ECO:0000256" key="3">
    <source>
        <dbReference type="ARBA" id="ARBA00022741"/>
    </source>
</evidence>
<feature type="compositionally biased region" description="Acidic residues" evidence="10">
    <location>
        <begin position="627"/>
        <end position="653"/>
    </location>
</feature>
<dbReference type="CDD" id="cd17913">
    <property type="entry name" value="DEXQc_Suv3"/>
    <property type="match status" value="1"/>
</dbReference>
<dbReference type="PROSITE" id="PS51194">
    <property type="entry name" value="HELICASE_CTER"/>
    <property type="match status" value="1"/>
</dbReference>
<keyword evidence="3" id="KW-0547">Nucleotide-binding</keyword>
<dbReference type="InterPro" id="IPR044774">
    <property type="entry name" value="Suv3_DEXQc"/>
</dbReference>
<accession>A0A318ZPW2</accession>
<dbReference type="OrthoDB" id="6692397at2759"/>
<name>A0A318ZPW2_9EURO</name>
<dbReference type="RefSeq" id="XP_025435621.1">
    <property type="nucleotide sequence ID" value="XM_025571478.1"/>
</dbReference>
<evidence type="ECO:0000256" key="2">
    <source>
        <dbReference type="ARBA" id="ARBA00012552"/>
    </source>
</evidence>
<feature type="domain" description="Helicase C-terminal" evidence="11">
    <location>
        <begin position="241"/>
        <end position="395"/>
    </location>
</feature>
<keyword evidence="6" id="KW-0067">ATP-binding</keyword>
<dbReference type="Pfam" id="PF22527">
    <property type="entry name" value="DEXQc_Suv3"/>
    <property type="match status" value="1"/>
</dbReference>
<organism evidence="12 13">
    <name type="scientific">Aspergillus saccharolyticus JOP 1030-1</name>
    <dbReference type="NCBI Taxonomy" id="1450539"/>
    <lineage>
        <taxon>Eukaryota</taxon>
        <taxon>Fungi</taxon>
        <taxon>Dikarya</taxon>
        <taxon>Ascomycota</taxon>
        <taxon>Pezizomycotina</taxon>
        <taxon>Eurotiomycetes</taxon>
        <taxon>Eurotiomycetidae</taxon>
        <taxon>Eurotiales</taxon>
        <taxon>Aspergillaceae</taxon>
        <taxon>Aspergillus</taxon>
        <taxon>Aspergillus subgen. Circumdati</taxon>
    </lineage>
</organism>
<evidence type="ECO:0000256" key="6">
    <source>
        <dbReference type="ARBA" id="ARBA00022840"/>
    </source>
</evidence>
<evidence type="ECO:0000256" key="8">
    <source>
        <dbReference type="ARBA" id="ARBA00023128"/>
    </source>
</evidence>
<dbReference type="GO" id="GO:0045025">
    <property type="term" value="C:mitochondrial degradosome"/>
    <property type="evidence" value="ECO:0007669"/>
    <property type="project" value="TreeGrafter"/>
</dbReference>
<keyword evidence="13" id="KW-1185">Reference proteome</keyword>
<dbReference type="InterPro" id="IPR022192">
    <property type="entry name" value="SUV3_C"/>
</dbReference>
<dbReference type="GO" id="GO:0005524">
    <property type="term" value="F:ATP binding"/>
    <property type="evidence" value="ECO:0007669"/>
    <property type="project" value="UniProtKB-KW"/>
</dbReference>
<dbReference type="CDD" id="cd18805">
    <property type="entry name" value="SF2_C_suv3"/>
    <property type="match status" value="1"/>
</dbReference>
<proteinExistence type="predicted"/>
<comment type="catalytic activity">
    <reaction evidence="9">
        <text>ATP + H2O = ADP + phosphate + H(+)</text>
        <dbReference type="Rhea" id="RHEA:13065"/>
        <dbReference type="ChEBI" id="CHEBI:15377"/>
        <dbReference type="ChEBI" id="CHEBI:15378"/>
        <dbReference type="ChEBI" id="CHEBI:30616"/>
        <dbReference type="ChEBI" id="CHEBI:43474"/>
        <dbReference type="ChEBI" id="CHEBI:456216"/>
        <dbReference type="EC" id="3.6.4.13"/>
    </reaction>
</comment>
<dbReference type="GeneID" id="37072706"/>
<dbReference type="EMBL" id="KZ821218">
    <property type="protein sequence ID" value="PYH49639.1"/>
    <property type="molecule type" value="Genomic_DNA"/>
</dbReference>
<dbReference type="EC" id="3.6.4.13" evidence="2"/>
<dbReference type="InterPro" id="IPR001650">
    <property type="entry name" value="Helicase_C-like"/>
</dbReference>
<dbReference type="GO" id="GO:0000965">
    <property type="term" value="P:mitochondrial RNA 3'-end processing"/>
    <property type="evidence" value="ECO:0007669"/>
    <property type="project" value="TreeGrafter"/>
</dbReference>
<evidence type="ECO:0000256" key="4">
    <source>
        <dbReference type="ARBA" id="ARBA00022801"/>
    </source>
</evidence>
<dbReference type="Gene3D" id="1.20.58.1080">
    <property type="match status" value="1"/>
</dbReference>
<dbReference type="PANTHER" id="PTHR12131:SF1">
    <property type="entry name" value="ATP-DEPENDENT RNA HELICASE SUPV3L1, MITOCHONDRIAL-RELATED"/>
    <property type="match status" value="1"/>
</dbReference>
<dbReference type="InterPro" id="IPR027417">
    <property type="entry name" value="P-loop_NTPase"/>
</dbReference>
<evidence type="ECO:0000259" key="11">
    <source>
        <dbReference type="PROSITE" id="PS51194"/>
    </source>
</evidence>
<dbReference type="Gene3D" id="1.20.272.40">
    <property type="match status" value="1"/>
</dbReference>
<feature type="region of interest" description="Disordered" evidence="10">
    <location>
        <begin position="610"/>
        <end position="688"/>
    </location>
</feature>